<gene>
    <name evidence="2" type="ORF">A3840_01355</name>
</gene>
<evidence type="ECO:0000313" key="2">
    <source>
        <dbReference type="EMBL" id="OAM82325.1"/>
    </source>
</evidence>
<dbReference type="InterPro" id="IPR041581">
    <property type="entry name" value="Glyoxalase_6"/>
</dbReference>
<dbReference type="PANTHER" id="PTHR35908:SF1">
    <property type="entry name" value="CONSERVED PROTEIN"/>
    <property type="match status" value="1"/>
</dbReference>
<accession>A0A178I3V1</accession>
<dbReference type="Pfam" id="PF18029">
    <property type="entry name" value="Glyoxalase_6"/>
    <property type="match status" value="1"/>
</dbReference>
<keyword evidence="3" id="KW-1185">Reference proteome</keyword>
<sequence>MGRLKDIVIDADHPAGLARFWAAALEGYDIMPYDAAEIARLAALGLTPETDPSVMIAGPGTRLCIHLRRGDRPARNRVHLDIAAGDIEAEAARLIGLGASLVRRGVGYIVLNDPEGNNFCVCAE</sequence>
<dbReference type="Gene3D" id="3.10.180.10">
    <property type="entry name" value="2,3-Dihydroxybiphenyl 1,2-Dioxygenase, domain 1"/>
    <property type="match status" value="1"/>
</dbReference>
<feature type="domain" description="Glyoxalase-like" evidence="1">
    <location>
        <begin position="7"/>
        <end position="122"/>
    </location>
</feature>
<dbReference type="PANTHER" id="PTHR35908">
    <property type="entry name" value="HYPOTHETICAL FUSION PROTEIN"/>
    <property type="match status" value="1"/>
</dbReference>
<dbReference type="InterPro" id="IPR029068">
    <property type="entry name" value="Glyas_Bleomycin-R_OHBP_Dase"/>
</dbReference>
<dbReference type="Proteomes" id="UP000078389">
    <property type="component" value="Unassembled WGS sequence"/>
</dbReference>
<dbReference type="RefSeq" id="WP_067450745.1">
    <property type="nucleotide sequence ID" value="NZ_LVVY01000024.1"/>
</dbReference>
<proteinExistence type="predicted"/>
<dbReference type="STRING" id="1770058.A3840_01355"/>
<dbReference type="EMBL" id="LVVY01000024">
    <property type="protein sequence ID" value="OAM82325.1"/>
    <property type="molecule type" value="Genomic_DNA"/>
</dbReference>
<dbReference type="OrthoDB" id="69243at2"/>
<comment type="caution">
    <text evidence="2">The sequence shown here is derived from an EMBL/GenBank/DDBJ whole genome shotgun (WGS) entry which is preliminary data.</text>
</comment>
<name>A0A178I3V1_9HYPH</name>
<dbReference type="CDD" id="cd06587">
    <property type="entry name" value="VOC"/>
    <property type="match status" value="1"/>
</dbReference>
<protein>
    <recommendedName>
        <fullName evidence="1">Glyoxalase-like domain-containing protein</fullName>
    </recommendedName>
</protein>
<reference evidence="2 3" key="1">
    <citation type="submission" date="2016-03" db="EMBL/GenBank/DDBJ databases">
        <title>Genome sequencing of Devosia sp. S37.</title>
        <authorList>
            <person name="Mohd Nor M."/>
        </authorList>
    </citation>
    <scope>NUCLEOTIDE SEQUENCE [LARGE SCALE GENOMIC DNA]</scope>
    <source>
        <strain evidence="2 3">S37</strain>
    </source>
</reference>
<dbReference type="SUPFAM" id="SSF54593">
    <property type="entry name" value="Glyoxalase/Bleomycin resistance protein/Dihydroxybiphenyl dioxygenase"/>
    <property type="match status" value="1"/>
</dbReference>
<evidence type="ECO:0000259" key="1">
    <source>
        <dbReference type="Pfam" id="PF18029"/>
    </source>
</evidence>
<dbReference type="AlphaFoldDB" id="A0A178I3V1"/>
<organism evidence="2 3">
    <name type="scientific">Devosia elaeis</name>
    <dbReference type="NCBI Taxonomy" id="1770058"/>
    <lineage>
        <taxon>Bacteria</taxon>
        <taxon>Pseudomonadati</taxon>
        <taxon>Pseudomonadota</taxon>
        <taxon>Alphaproteobacteria</taxon>
        <taxon>Hyphomicrobiales</taxon>
        <taxon>Devosiaceae</taxon>
        <taxon>Devosia</taxon>
    </lineage>
</organism>
<evidence type="ECO:0000313" key="3">
    <source>
        <dbReference type="Proteomes" id="UP000078389"/>
    </source>
</evidence>